<dbReference type="InterPro" id="IPR011701">
    <property type="entry name" value="MFS"/>
</dbReference>
<dbReference type="SUPFAM" id="SSF103473">
    <property type="entry name" value="MFS general substrate transporter"/>
    <property type="match status" value="1"/>
</dbReference>
<feature type="transmembrane region" description="Helical" evidence="5">
    <location>
        <begin position="224"/>
        <end position="243"/>
    </location>
</feature>
<keyword evidence="2 5" id="KW-0812">Transmembrane</keyword>
<dbReference type="GO" id="GO:0016020">
    <property type="term" value="C:membrane"/>
    <property type="evidence" value="ECO:0007669"/>
    <property type="project" value="UniProtKB-SubCell"/>
</dbReference>
<name>A0A4Y9SU28_9BURK</name>
<evidence type="ECO:0000259" key="6">
    <source>
        <dbReference type="PROSITE" id="PS50850"/>
    </source>
</evidence>
<gene>
    <name evidence="7" type="ORF">E4O92_17320</name>
</gene>
<feature type="transmembrane region" description="Helical" evidence="5">
    <location>
        <begin position="334"/>
        <end position="354"/>
    </location>
</feature>
<dbReference type="PROSITE" id="PS50850">
    <property type="entry name" value="MFS"/>
    <property type="match status" value="1"/>
</dbReference>
<feature type="domain" description="Major facilitator superfamily (MFS) profile" evidence="6">
    <location>
        <begin position="188"/>
        <end position="361"/>
    </location>
</feature>
<dbReference type="OrthoDB" id="9810941at2"/>
<dbReference type="InterPro" id="IPR051788">
    <property type="entry name" value="MFS_Transporter"/>
</dbReference>
<evidence type="ECO:0000313" key="7">
    <source>
        <dbReference type="EMBL" id="TFW30210.1"/>
    </source>
</evidence>
<keyword evidence="8" id="KW-1185">Reference proteome</keyword>
<dbReference type="CDD" id="cd17393">
    <property type="entry name" value="MFS_MosC_like"/>
    <property type="match status" value="1"/>
</dbReference>
<feature type="transmembrane region" description="Helical" evidence="5">
    <location>
        <begin position="148"/>
        <end position="168"/>
    </location>
</feature>
<sequence length="361" mass="36947">MFALFGVIMGSWAGRIPSMAERVHVSHSALSMVLLMGGLGAVISYPISSLLMGKYGARKTMLISGMALLGVLLAIGIAPTVPLLMLAVLSLGVTASTYDVAVNSAATRSEQQTGKSELSKLHGIGCAGSLAGATMGSLMAGMHITPGLHFLMLAAPLAMLLWMACQSLDLPDTALKVEKKKFSLPRGPLALLGAIGFLGSMAEGSIADWSGVFLKERFHASEGLAPLALSCFSAMMLVSRMFGDKLKVRYGAKRLVTVGAMVAAAGLFFAVLSPGARVALVGFAVAGLGLSLVFPFVFSAAGAQGPLALAGVASMAYSGSLMGPPLIGTIAQGLGMQAAIAYIGALALAIAFVANRSRLLR</sequence>
<accession>A0A4Y9SU28</accession>
<keyword evidence="3 5" id="KW-1133">Transmembrane helix</keyword>
<keyword evidence="4 5" id="KW-0472">Membrane</keyword>
<reference evidence="7 8" key="1">
    <citation type="submission" date="2019-03" db="EMBL/GenBank/DDBJ databases">
        <title>Draft genome of Massilia hortus sp. nov., a novel bacterial species of the Oxalobacteraceae family.</title>
        <authorList>
            <person name="Peta V."/>
            <person name="Raths R."/>
            <person name="Bucking H."/>
        </authorList>
    </citation>
    <scope>NUCLEOTIDE SEQUENCE [LARGE SCALE GENOMIC DNA]</scope>
    <source>
        <strain evidence="7 8">ONC3</strain>
    </source>
</reference>
<feature type="transmembrane region" description="Helical" evidence="5">
    <location>
        <begin position="307"/>
        <end position="328"/>
    </location>
</feature>
<dbReference type="AlphaFoldDB" id="A0A4Y9SU28"/>
<dbReference type="EMBL" id="SPUM01000113">
    <property type="protein sequence ID" value="TFW30210.1"/>
    <property type="molecule type" value="Genomic_DNA"/>
</dbReference>
<evidence type="ECO:0000256" key="4">
    <source>
        <dbReference type="ARBA" id="ARBA00023136"/>
    </source>
</evidence>
<feature type="transmembrane region" description="Helical" evidence="5">
    <location>
        <begin position="189"/>
        <end position="212"/>
    </location>
</feature>
<proteinExistence type="predicted"/>
<dbReference type="Gene3D" id="1.20.1250.20">
    <property type="entry name" value="MFS general substrate transporter like domains"/>
    <property type="match status" value="2"/>
</dbReference>
<evidence type="ECO:0000313" key="8">
    <source>
        <dbReference type="Proteomes" id="UP000297258"/>
    </source>
</evidence>
<protein>
    <submittedName>
        <fullName evidence="7">MFS transporter</fullName>
    </submittedName>
</protein>
<dbReference type="InterPro" id="IPR036259">
    <property type="entry name" value="MFS_trans_sf"/>
</dbReference>
<dbReference type="Proteomes" id="UP000297258">
    <property type="component" value="Unassembled WGS sequence"/>
</dbReference>
<evidence type="ECO:0000256" key="1">
    <source>
        <dbReference type="ARBA" id="ARBA00004141"/>
    </source>
</evidence>
<dbReference type="PANTHER" id="PTHR23514">
    <property type="entry name" value="BYPASS OF STOP CODON PROTEIN 6"/>
    <property type="match status" value="1"/>
</dbReference>
<comment type="subcellular location">
    <subcellularLocation>
        <location evidence="1">Membrane</location>
        <topology evidence="1">Multi-pass membrane protein</topology>
    </subcellularLocation>
</comment>
<dbReference type="GO" id="GO:0022857">
    <property type="term" value="F:transmembrane transporter activity"/>
    <property type="evidence" value="ECO:0007669"/>
    <property type="project" value="InterPro"/>
</dbReference>
<evidence type="ECO:0000256" key="5">
    <source>
        <dbReference type="SAM" id="Phobius"/>
    </source>
</evidence>
<feature type="transmembrane region" description="Helical" evidence="5">
    <location>
        <begin position="60"/>
        <end position="77"/>
    </location>
</feature>
<feature type="transmembrane region" description="Helical" evidence="5">
    <location>
        <begin position="255"/>
        <end position="272"/>
    </location>
</feature>
<dbReference type="PANTHER" id="PTHR23514:SF13">
    <property type="entry name" value="INNER MEMBRANE PROTEIN YBJJ"/>
    <property type="match status" value="1"/>
</dbReference>
<feature type="transmembrane region" description="Helical" evidence="5">
    <location>
        <begin position="278"/>
        <end position="300"/>
    </location>
</feature>
<evidence type="ECO:0000256" key="2">
    <source>
        <dbReference type="ARBA" id="ARBA00022692"/>
    </source>
</evidence>
<dbReference type="Pfam" id="PF07690">
    <property type="entry name" value="MFS_1"/>
    <property type="match status" value="1"/>
</dbReference>
<comment type="caution">
    <text evidence="7">The sequence shown here is derived from an EMBL/GenBank/DDBJ whole genome shotgun (WGS) entry which is preliminary data.</text>
</comment>
<evidence type="ECO:0000256" key="3">
    <source>
        <dbReference type="ARBA" id="ARBA00022989"/>
    </source>
</evidence>
<organism evidence="7 8">
    <name type="scientific">Massilia horti</name>
    <dbReference type="NCBI Taxonomy" id="2562153"/>
    <lineage>
        <taxon>Bacteria</taxon>
        <taxon>Pseudomonadati</taxon>
        <taxon>Pseudomonadota</taxon>
        <taxon>Betaproteobacteria</taxon>
        <taxon>Burkholderiales</taxon>
        <taxon>Oxalobacteraceae</taxon>
        <taxon>Telluria group</taxon>
        <taxon>Massilia</taxon>
    </lineage>
</organism>
<dbReference type="InterPro" id="IPR020846">
    <property type="entry name" value="MFS_dom"/>
</dbReference>
<feature type="transmembrane region" description="Helical" evidence="5">
    <location>
        <begin position="29"/>
        <end position="48"/>
    </location>
</feature>